<name>A0A074YRZ0_AURSE</name>
<dbReference type="InterPro" id="IPR000061">
    <property type="entry name" value="Surp"/>
</dbReference>
<keyword evidence="4" id="KW-0677">Repeat</keyword>
<organism evidence="9 10">
    <name type="scientific">Aureobasidium subglaciale (strain EXF-2481)</name>
    <name type="common">Aureobasidium pullulans var. subglaciale</name>
    <dbReference type="NCBI Taxonomy" id="1043005"/>
    <lineage>
        <taxon>Eukaryota</taxon>
        <taxon>Fungi</taxon>
        <taxon>Dikarya</taxon>
        <taxon>Ascomycota</taxon>
        <taxon>Pezizomycotina</taxon>
        <taxon>Dothideomycetes</taxon>
        <taxon>Dothideomycetidae</taxon>
        <taxon>Dothideales</taxon>
        <taxon>Saccotheciaceae</taxon>
        <taxon>Aureobasidium</taxon>
    </lineage>
</organism>
<dbReference type="RefSeq" id="XP_013345235.1">
    <property type="nucleotide sequence ID" value="XM_013489781.1"/>
</dbReference>
<accession>A0A074YRZ0</accession>
<keyword evidence="6" id="KW-0539">Nucleus</keyword>
<dbReference type="GO" id="GO:0045292">
    <property type="term" value="P:mRNA cis splicing, via spliceosome"/>
    <property type="evidence" value="ECO:0007669"/>
    <property type="project" value="InterPro"/>
</dbReference>
<dbReference type="EMBL" id="KL584755">
    <property type="protein sequence ID" value="KEQ96877.1"/>
    <property type="molecule type" value="Genomic_DNA"/>
</dbReference>
<feature type="region of interest" description="Disordered" evidence="7">
    <location>
        <begin position="92"/>
        <end position="111"/>
    </location>
</feature>
<keyword evidence="2" id="KW-0507">mRNA processing</keyword>
<evidence type="ECO:0000256" key="6">
    <source>
        <dbReference type="ARBA" id="ARBA00023242"/>
    </source>
</evidence>
<dbReference type="AlphaFoldDB" id="A0A074YRZ0"/>
<dbReference type="SUPFAM" id="SSF109905">
    <property type="entry name" value="Surp module (SWAP domain)"/>
    <property type="match status" value="2"/>
</dbReference>
<evidence type="ECO:0000256" key="2">
    <source>
        <dbReference type="ARBA" id="ARBA00022664"/>
    </source>
</evidence>
<evidence type="ECO:0000256" key="3">
    <source>
        <dbReference type="ARBA" id="ARBA00022728"/>
    </source>
</evidence>
<dbReference type="SMART" id="SM00648">
    <property type="entry name" value="SWAP"/>
    <property type="match status" value="2"/>
</dbReference>
<reference evidence="9 10" key="1">
    <citation type="journal article" date="2014" name="BMC Genomics">
        <title>Genome sequencing of four Aureobasidium pullulans varieties: biotechnological potential, stress tolerance, and description of new species.</title>
        <authorList>
            <person name="Gostin Ar C."/>
            <person name="Ohm R.A."/>
            <person name="Kogej T."/>
            <person name="Sonjak S."/>
            <person name="Turk M."/>
            <person name="Zajc J."/>
            <person name="Zalar P."/>
            <person name="Grube M."/>
            <person name="Sun H."/>
            <person name="Han J."/>
            <person name="Sharma A."/>
            <person name="Chiniquy J."/>
            <person name="Ngan C.Y."/>
            <person name="Lipzen A."/>
            <person name="Barry K."/>
            <person name="Grigoriev I.V."/>
            <person name="Gunde-Cimerman N."/>
        </authorList>
    </citation>
    <scope>NUCLEOTIDE SEQUENCE [LARGE SCALE GENOMIC DNA]</scope>
    <source>
        <strain evidence="9 10">EXF-2481</strain>
    </source>
</reference>
<sequence>MAPAPLLERNDTPDNTDFKPPPGVILPPKEFRTLLEKTAGYIVRNGPAFEARIRDSAENNPKLQFVLPDNPYHPFYLWRLEEIKDGRGTDIAAGREGDVAAPKKKQGPAPPPDFHFSARMPNISSVDLEVIKLTAMFVAKNGRSWMTTLSQREARNPQFDFLRPQHSFHQFFSRLVDQYTEILNTQGQQQQEVIAELEKNVDNKYRVLESAKKRAEWVKFQEAQKVKKEEEHEAEKLAYAQIDWHDFVVVETILFTEADDQTELPPPTSLNDIQSASLEQKAQMSMAPSGMRIEEAMPGQEAYYQPPPSQMPAPSSYSPAPPAFSPAQQNGFAPPPRTAQEQEEDARIAERAAERQRAEQAQAAARGQGPMRIRNDYVPRAQARRQNAATALCPNCKQQIPFNELEQHMKIEMLDPRWREQSRIAAQRSSTTNLSTADVANNLKRLASQRSDVFDPVTGQAVSDEEAQRRKRIELSSYDGVNSSQSTAPGASGNQSTDVQEQIRQLHQKYGHQ</sequence>
<evidence type="ECO:0000256" key="7">
    <source>
        <dbReference type="SAM" id="MobiDB-lite"/>
    </source>
</evidence>
<dbReference type="InterPro" id="IPR045146">
    <property type="entry name" value="SF3A1"/>
</dbReference>
<feature type="compositionally biased region" description="Polar residues" evidence="7">
    <location>
        <begin position="479"/>
        <end position="505"/>
    </location>
</feature>
<keyword evidence="10" id="KW-1185">Reference proteome</keyword>
<dbReference type="Pfam" id="PF12230">
    <property type="entry name" value="PRP21_like_P"/>
    <property type="match status" value="1"/>
</dbReference>
<dbReference type="HOGENOM" id="CLU_013259_3_1_1"/>
<dbReference type="OrthoDB" id="447637at2759"/>
<evidence type="ECO:0000256" key="5">
    <source>
        <dbReference type="ARBA" id="ARBA00023187"/>
    </source>
</evidence>
<dbReference type="PROSITE" id="PS50128">
    <property type="entry name" value="SURP"/>
    <property type="match status" value="2"/>
</dbReference>
<evidence type="ECO:0000256" key="4">
    <source>
        <dbReference type="ARBA" id="ARBA00022737"/>
    </source>
</evidence>
<comment type="subcellular location">
    <subcellularLocation>
        <location evidence="1">Nucleus</location>
    </subcellularLocation>
</comment>
<evidence type="ECO:0000313" key="10">
    <source>
        <dbReference type="Proteomes" id="UP000030641"/>
    </source>
</evidence>
<dbReference type="GO" id="GO:0000381">
    <property type="term" value="P:regulation of alternative mRNA splicing, via spliceosome"/>
    <property type="evidence" value="ECO:0007669"/>
    <property type="project" value="TreeGrafter"/>
</dbReference>
<feature type="region of interest" description="Disordered" evidence="7">
    <location>
        <begin position="457"/>
        <end position="513"/>
    </location>
</feature>
<evidence type="ECO:0000313" key="9">
    <source>
        <dbReference type="EMBL" id="KEQ96877.1"/>
    </source>
</evidence>
<dbReference type="GO" id="GO:0003723">
    <property type="term" value="F:RNA binding"/>
    <property type="evidence" value="ECO:0007669"/>
    <property type="project" value="InterPro"/>
</dbReference>
<feature type="region of interest" description="Disordered" evidence="7">
    <location>
        <begin position="301"/>
        <end position="370"/>
    </location>
</feature>
<dbReference type="OMA" id="VKYQEQQ"/>
<protein>
    <recommendedName>
        <fullName evidence="8">SURP motif domain-containing protein</fullName>
    </recommendedName>
</protein>
<proteinExistence type="predicted"/>
<dbReference type="Proteomes" id="UP000030641">
    <property type="component" value="Unassembled WGS sequence"/>
</dbReference>
<evidence type="ECO:0000256" key="1">
    <source>
        <dbReference type="ARBA" id="ARBA00004123"/>
    </source>
</evidence>
<gene>
    <name evidence="9" type="ORF">AUEXF2481DRAFT_3568</name>
</gene>
<dbReference type="GO" id="GO:0071004">
    <property type="term" value="C:U2-type prespliceosome"/>
    <property type="evidence" value="ECO:0007669"/>
    <property type="project" value="TreeGrafter"/>
</dbReference>
<keyword evidence="5" id="KW-0508">mRNA splicing</keyword>
<dbReference type="GeneID" id="25365376"/>
<dbReference type="Pfam" id="PF01805">
    <property type="entry name" value="Surp"/>
    <property type="match status" value="2"/>
</dbReference>
<dbReference type="InterPro" id="IPR022030">
    <property type="entry name" value="SF3A1_dom"/>
</dbReference>
<feature type="domain" description="SURP motif" evidence="8">
    <location>
        <begin position="34"/>
        <end position="76"/>
    </location>
</feature>
<dbReference type="STRING" id="1043005.A0A074YRZ0"/>
<dbReference type="Gene3D" id="1.10.10.790">
    <property type="entry name" value="Surp module"/>
    <property type="match status" value="2"/>
</dbReference>
<dbReference type="GO" id="GO:0071013">
    <property type="term" value="C:catalytic step 2 spliceosome"/>
    <property type="evidence" value="ECO:0007669"/>
    <property type="project" value="TreeGrafter"/>
</dbReference>
<dbReference type="FunFam" id="1.10.10.790:FF:000001">
    <property type="entry name" value="Splicing factor 3a, subunit 1"/>
    <property type="match status" value="1"/>
</dbReference>
<dbReference type="PANTHER" id="PTHR15316:SF1">
    <property type="entry name" value="SPLICING FACTOR 3A SUBUNIT 1"/>
    <property type="match status" value="1"/>
</dbReference>
<feature type="region of interest" description="Disordered" evidence="7">
    <location>
        <begin position="1"/>
        <end position="24"/>
    </location>
</feature>
<dbReference type="InterPro" id="IPR035967">
    <property type="entry name" value="SWAP/Surp_sf"/>
</dbReference>
<dbReference type="PANTHER" id="PTHR15316">
    <property type="entry name" value="SPLICEOSOME ASSOCIATED PROTEIN 114/SWAP SPLICING FACTOR-RELATED"/>
    <property type="match status" value="1"/>
</dbReference>
<evidence type="ECO:0000259" key="8">
    <source>
        <dbReference type="PROSITE" id="PS50128"/>
    </source>
</evidence>
<dbReference type="FunFam" id="1.10.10.790:FF:000002">
    <property type="entry name" value="Splicing factor 3A subunit 1"/>
    <property type="match status" value="1"/>
</dbReference>
<keyword evidence="3" id="KW-0747">Spliceosome</keyword>
<feature type="compositionally biased region" description="Basic and acidic residues" evidence="7">
    <location>
        <begin position="345"/>
        <end position="358"/>
    </location>
</feature>
<dbReference type="GO" id="GO:0005686">
    <property type="term" value="C:U2 snRNP"/>
    <property type="evidence" value="ECO:0007669"/>
    <property type="project" value="TreeGrafter"/>
</dbReference>
<feature type="domain" description="SURP motif" evidence="8">
    <location>
        <begin position="130"/>
        <end position="172"/>
    </location>
</feature>
<dbReference type="InParanoid" id="A0A074YRZ0"/>